<dbReference type="PANTHER" id="PTHR43877">
    <property type="entry name" value="AMINOALKYLPHOSPHONATE N-ACETYLTRANSFERASE-RELATED-RELATED"/>
    <property type="match status" value="1"/>
</dbReference>
<dbReference type="CDD" id="cd04301">
    <property type="entry name" value="NAT_SF"/>
    <property type="match status" value="1"/>
</dbReference>
<dbReference type="InterPro" id="IPR000182">
    <property type="entry name" value="GNAT_dom"/>
</dbReference>
<dbReference type="AlphaFoldDB" id="A0AAJ5IKL2"/>
<dbReference type="PROSITE" id="PS51186">
    <property type="entry name" value="GNAT"/>
    <property type="match status" value="1"/>
</dbReference>
<dbReference type="Proteomes" id="UP001058744">
    <property type="component" value="Chromosome"/>
</dbReference>
<keyword evidence="2" id="KW-0012">Acyltransferase</keyword>
<dbReference type="Pfam" id="PF00583">
    <property type="entry name" value="Acetyltransf_1"/>
    <property type="match status" value="1"/>
</dbReference>
<evidence type="ECO:0000313" key="4">
    <source>
        <dbReference type="EMBL" id="UUC20945.1"/>
    </source>
</evidence>
<reference evidence="4" key="1">
    <citation type="submission" date="2022-07" db="EMBL/GenBank/DDBJ databases">
        <title>Complete genome of MD9.</title>
        <authorList>
            <person name="Cao G."/>
        </authorList>
    </citation>
    <scope>NUCLEOTIDE SEQUENCE</scope>
    <source>
        <strain evidence="4">MD9</strain>
    </source>
</reference>
<dbReference type="InterPro" id="IPR050832">
    <property type="entry name" value="Bact_Acetyltransf"/>
</dbReference>
<evidence type="ECO:0000256" key="1">
    <source>
        <dbReference type="ARBA" id="ARBA00022679"/>
    </source>
</evidence>
<accession>A0AAJ5IKL2</accession>
<sequence length="175" mass="19281">MFVRPIAANEWRLYRNLRLRALRESPDTFASTYEREATRSDDDWEARVSAVATFTSAQAFLAFQHAEPCGLVRCKASEAEPAVVEVFQMWVDPVSRGTGAGRALLARAVAWAEGRGAQRIRLGVTIADTPAMRLYRSNGFCDIGLPEPLRQGSSLSSQSMELNLCLRSGTDSPAQ</sequence>
<evidence type="ECO:0000256" key="2">
    <source>
        <dbReference type="ARBA" id="ARBA00023315"/>
    </source>
</evidence>
<protein>
    <submittedName>
        <fullName evidence="4">GNAT family N-acetyltransferase</fullName>
    </submittedName>
</protein>
<dbReference type="GO" id="GO:0016747">
    <property type="term" value="F:acyltransferase activity, transferring groups other than amino-acyl groups"/>
    <property type="evidence" value="ECO:0007669"/>
    <property type="project" value="InterPro"/>
</dbReference>
<feature type="domain" description="N-acetyltransferase" evidence="3">
    <location>
        <begin position="1"/>
        <end position="165"/>
    </location>
</feature>
<organism evidence="4 5">
    <name type="scientific">Pseudomonas asiatica</name>
    <dbReference type="NCBI Taxonomy" id="2219225"/>
    <lineage>
        <taxon>Bacteria</taxon>
        <taxon>Pseudomonadati</taxon>
        <taxon>Pseudomonadota</taxon>
        <taxon>Gammaproteobacteria</taxon>
        <taxon>Pseudomonadales</taxon>
        <taxon>Pseudomonadaceae</taxon>
        <taxon>Pseudomonas</taxon>
    </lineage>
</organism>
<dbReference type="RefSeq" id="WP_239688285.1">
    <property type="nucleotide sequence ID" value="NZ_CP101700.1"/>
</dbReference>
<dbReference type="EMBL" id="CP101700">
    <property type="protein sequence ID" value="UUC20945.1"/>
    <property type="molecule type" value="Genomic_DNA"/>
</dbReference>
<dbReference type="Gene3D" id="3.40.630.30">
    <property type="match status" value="1"/>
</dbReference>
<dbReference type="InterPro" id="IPR016181">
    <property type="entry name" value="Acyl_CoA_acyltransferase"/>
</dbReference>
<dbReference type="SUPFAM" id="SSF55729">
    <property type="entry name" value="Acyl-CoA N-acyltransferases (Nat)"/>
    <property type="match status" value="1"/>
</dbReference>
<evidence type="ECO:0000259" key="3">
    <source>
        <dbReference type="PROSITE" id="PS51186"/>
    </source>
</evidence>
<keyword evidence="1" id="KW-0808">Transferase</keyword>
<evidence type="ECO:0000313" key="5">
    <source>
        <dbReference type="Proteomes" id="UP001058744"/>
    </source>
</evidence>
<name>A0AAJ5IKL2_9PSED</name>
<dbReference type="PANTHER" id="PTHR43877:SF2">
    <property type="entry name" value="AMINOALKYLPHOSPHONATE N-ACETYLTRANSFERASE-RELATED"/>
    <property type="match status" value="1"/>
</dbReference>
<gene>
    <name evidence="4" type="ORF">NOV18_10855</name>
</gene>
<proteinExistence type="predicted"/>